<evidence type="ECO:0000256" key="2">
    <source>
        <dbReference type="ARBA" id="ARBA00022692"/>
    </source>
</evidence>
<organism evidence="7 8">
    <name type="scientific">Mycobacterium haemophilum</name>
    <dbReference type="NCBI Taxonomy" id="29311"/>
    <lineage>
        <taxon>Bacteria</taxon>
        <taxon>Bacillati</taxon>
        <taxon>Actinomycetota</taxon>
        <taxon>Actinomycetes</taxon>
        <taxon>Mycobacteriales</taxon>
        <taxon>Mycobacteriaceae</taxon>
        <taxon>Mycobacterium</taxon>
    </lineage>
</organism>
<keyword evidence="8" id="KW-1185">Reference proteome</keyword>
<evidence type="ECO:0000259" key="6">
    <source>
        <dbReference type="PROSITE" id="PS50850"/>
    </source>
</evidence>
<comment type="caution">
    <text evidence="7">The sequence shown here is derived from an EMBL/GenBank/DDBJ whole genome shotgun (WGS) entry which is preliminary data.</text>
</comment>
<feature type="transmembrane region" description="Helical" evidence="5">
    <location>
        <begin position="108"/>
        <end position="129"/>
    </location>
</feature>
<dbReference type="PROSITE" id="PS50850">
    <property type="entry name" value="MFS"/>
    <property type="match status" value="1"/>
</dbReference>
<dbReference type="OrthoDB" id="8628659at2"/>
<dbReference type="AlphaFoldDB" id="A0A0I9UBF0"/>
<dbReference type="PANTHER" id="PTHR23527">
    <property type="entry name" value="BLL3282 PROTEIN"/>
    <property type="match status" value="1"/>
</dbReference>
<evidence type="ECO:0000313" key="8">
    <source>
        <dbReference type="Proteomes" id="UP000036334"/>
    </source>
</evidence>
<gene>
    <name evidence="7" type="ORF">ABH38_02615</name>
</gene>
<evidence type="ECO:0000256" key="1">
    <source>
        <dbReference type="ARBA" id="ARBA00004651"/>
    </source>
</evidence>
<feature type="transmembrane region" description="Helical" evidence="5">
    <location>
        <begin position="374"/>
        <end position="394"/>
    </location>
</feature>
<feature type="transmembrane region" description="Helical" evidence="5">
    <location>
        <begin position="57"/>
        <end position="78"/>
    </location>
</feature>
<keyword evidence="3 5" id="KW-1133">Transmembrane helix</keyword>
<dbReference type="InterPro" id="IPR036259">
    <property type="entry name" value="MFS_trans_sf"/>
</dbReference>
<evidence type="ECO:0000256" key="5">
    <source>
        <dbReference type="SAM" id="Phobius"/>
    </source>
</evidence>
<dbReference type="SUPFAM" id="SSF103473">
    <property type="entry name" value="MFS general substrate transporter"/>
    <property type="match status" value="1"/>
</dbReference>
<dbReference type="PANTHER" id="PTHR23527:SF1">
    <property type="entry name" value="BLL3282 PROTEIN"/>
    <property type="match status" value="1"/>
</dbReference>
<reference evidence="7 8" key="1">
    <citation type="submission" date="2015-05" db="EMBL/GenBank/DDBJ databases">
        <title>Genome sequence of Mycobacterium haemophilum.</title>
        <authorList>
            <person name="Greninger A.L."/>
            <person name="Cunningham G."/>
            <person name="Miller S."/>
        </authorList>
    </citation>
    <scope>NUCLEOTIDE SEQUENCE [LARGE SCALE GENOMIC DNA]</scope>
    <source>
        <strain evidence="8">UC1</strain>
    </source>
</reference>
<dbReference type="EMBL" id="LDPR01000002">
    <property type="protein sequence ID" value="KLO38350.1"/>
    <property type="molecule type" value="Genomic_DNA"/>
</dbReference>
<evidence type="ECO:0000313" key="7">
    <source>
        <dbReference type="EMBL" id="KLO38350.1"/>
    </source>
</evidence>
<accession>A0A0I9UBF0</accession>
<comment type="subcellular location">
    <subcellularLocation>
        <location evidence="1">Cell membrane</location>
        <topology evidence="1">Multi-pass membrane protein</topology>
    </subcellularLocation>
</comment>
<dbReference type="InterPro" id="IPR020846">
    <property type="entry name" value="MFS_dom"/>
</dbReference>
<keyword evidence="2 5" id="KW-0812">Transmembrane</keyword>
<dbReference type="RefSeq" id="WP_047316156.1">
    <property type="nucleotide sequence ID" value="NZ_LDPQ01000022.1"/>
</dbReference>
<feature type="transmembrane region" description="Helical" evidence="5">
    <location>
        <begin position="226"/>
        <end position="246"/>
    </location>
</feature>
<feature type="transmembrane region" description="Helical" evidence="5">
    <location>
        <begin position="21"/>
        <end position="45"/>
    </location>
</feature>
<proteinExistence type="predicted"/>
<dbReference type="GO" id="GO:0005886">
    <property type="term" value="C:plasma membrane"/>
    <property type="evidence" value="ECO:0007669"/>
    <property type="project" value="UniProtKB-SubCell"/>
</dbReference>
<dbReference type="Proteomes" id="UP000036334">
    <property type="component" value="Unassembled WGS sequence"/>
</dbReference>
<evidence type="ECO:0000256" key="3">
    <source>
        <dbReference type="ARBA" id="ARBA00022989"/>
    </source>
</evidence>
<dbReference type="InterPro" id="IPR052952">
    <property type="entry name" value="MFS-Transporter"/>
</dbReference>
<feature type="domain" description="Major facilitator superfamily (MFS) profile" evidence="6">
    <location>
        <begin position="17"/>
        <end position="402"/>
    </location>
</feature>
<name>A0A0I9UBF0_9MYCO</name>
<keyword evidence="4 5" id="KW-0472">Membrane</keyword>
<evidence type="ECO:0000256" key="4">
    <source>
        <dbReference type="ARBA" id="ARBA00023136"/>
    </source>
</evidence>
<feature type="transmembrane region" description="Helical" evidence="5">
    <location>
        <begin position="150"/>
        <end position="167"/>
    </location>
</feature>
<dbReference type="Gene3D" id="1.20.1250.20">
    <property type="entry name" value="MFS general substrate transporter like domains"/>
    <property type="match status" value="2"/>
</dbReference>
<sequence length="411" mass="43222">MPNQEHDLAADVSTRRRWLTLAISVAATSCAFLFINCGVFLIPALQTERHTSLAQAGLLSAMPSFGMVCTLIGWGYLVDRRGERWVLTTGLGVTAAAAFAAAPQRSLLAIGALMFLGGMAAASANTAGGRLVSGSFPSHQRGLAMGIRQTAQPLGVAIGAVALPELIEIENGFFAALLYPAIACAVSAVACYVCLTDPQRPPRAVASQEQLTNPYRRSRTLQRIHLVSALLMVPQQVTITFMLVWLITEHHWSIPAASALVTIAQLIGALGRIAAGRWSDRVGSRMRPKRSIAVACFLASALLALNDYLDSPVTAVTMVIAAVTAVGYNGLAATAITEFGGPFWSGRALGVQNTCQRLTAAVTPPAFGALVTAAGYPLAFAVCAIFALAAVPLVPVDSERIKYRDLGTGSF</sequence>
<feature type="transmembrane region" description="Helical" evidence="5">
    <location>
        <begin position="85"/>
        <end position="102"/>
    </location>
</feature>
<dbReference type="Pfam" id="PF07690">
    <property type="entry name" value="MFS_1"/>
    <property type="match status" value="1"/>
</dbReference>
<feature type="transmembrane region" description="Helical" evidence="5">
    <location>
        <begin position="252"/>
        <end position="271"/>
    </location>
</feature>
<feature type="transmembrane region" description="Helical" evidence="5">
    <location>
        <begin position="292"/>
        <end position="309"/>
    </location>
</feature>
<feature type="transmembrane region" description="Helical" evidence="5">
    <location>
        <begin position="173"/>
        <end position="195"/>
    </location>
</feature>
<dbReference type="GO" id="GO:0022857">
    <property type="term" value="F:transmembrane transporter activity"/>
    <property type="evidence" value="ECO:0007669"/>
    <property type="project" value="InterPro"/>
</dbReference>
<protein>
    <submittedName>
        <fullName evidence="7">MFS transporter</fullName>
    </submittedName>
</protein>
<dbReference type="InterPro" id="IPR011701">
    <property type="entry name" value="MFS"/>
</dbReference>
<dbReference type="PATRIC" id="fig|29311.18.peg.2220"/>